<dbReference type="PANTHER" id="PTHR43280:SF28">
    <property type="entry name" value="HTH-TYPE TRANSCRIPTIONAL ACTIVATOR RHAS"/>
    <property type="match status" value="1"/>
</dbReference>
<evidence type="ECO:0000256" key="1">
    <source>
        <dbReference type="ARBA" id="ARBA00023015"/>
    </source>
</evidence>
<dbReference type="Gene3D" id="1.10.10.60">
    <property type="entry name" value="Homeodomain-like"/>
    <property type="match status" value="2"/>
</dbReference>
<dbReference type="PRINTS" id="PR00032">
    <property type="entry name" value="HTHARAC"/>
</dbReference>
<gene>
    <name evidence="5" type="ORF">K0T92_03045</name>
</gene>
<accession>A0ABS7D1A2</accession>
<feature type="domain" description="HTH araC/xylS-type" evidence="4">
    <location>
        <begin position="192"/>
        <end position="290"/>
    </location>
</feature>
<dbReference type="InterPro" id="IPR018060">
    <property type="entry name" value="HTH_AraC"/>
</dbReference>
<evidence type="ECO:0000313" key="5">
    <source>
        <dbReference type="EMBL" id="MBW7473719.1"/>
    </source>
</evidence>
<dbReference type="EMBL" id="JAHZIJ010000001">
    <property type="protein sequence ID" value="MBW7473719.1"/>
    <property type="molecule type" value="Genomic_DNA"/>
</dbReference>
<evidence type="ECO:0000256" key="3">
    <source>
        <dbReference type="ARBA" id="ARBA00023163"/>
    </source>
</evidence>
<dbReference type="InterPro" id="IPR013096">
    <property type="entry name" value="Cupin_2"/>
</dbReference>
<reference evidence="5 6" key="1">
    <citation type="submission" date="2021-07" db="EMBL/GenBank/DDBJ databases">
        <title>Paenibacillus radiodurans sp. nov., isolated from the southeastern edge of Tengger Desert.</title>
        <authorList>
            <person name="Zhang G."/>
        </authorList>
    </citation>
    <scope>NUCLEOTIDE SEQUENCE [LARGE SCALE GENOMIC DNA]</scope>
    <source>
        <strain evidence="5 6">DT7-4</strain>
    </source>
</reference>
<keyword evidence="1" id="KW-0805">Transcription regulation</keyword>
<evidence type="ECO:0000256" key="2">
    <source>
        <dbReference type="ARBA" id="ARBA00023125"/>
    </source>
</evidence>
<dbReference type="PROSITE" id="PS00041">
    <property type="entry name" value="HTH_ARAC_FAMILY_1"/>
    <property type="match status" value="1"/>
</dbReference>
<dbReference type="Pfam" id="PF07883">
    <property type="entry name" value="Cupin_2"/>
    <property type="match status" value="1"/>
</dbReference>
<comment type="caution">
    <text evidence="5">The sequence shown here is derived from an EMBL/GenBank/DDBJ whole genome shotgun (WGS) entry which is preliminary data.</text>
</comment>
<keyword evidence="3" id="KW-0804">Transcription</keyword>
<protein>
    <submittedName>
        <fullName evidence="5">AraC family transcriptional regulator</fullName>
    </submittedName>
</protein>
<keyword evidence="2" id="KW-0238">DNA-binding</keyword>
<evidence type="ECO:0000259" key="4">
    <source>
        <dbReference type="PROSITE" id="PS01124"/>
    </source>
</evidence>
<name>A0ABS7D1A2_9BACL</name>
<dbReference type="RefSeq" id="WP_219870926.1">
    <property type="nucleotide sequence ID" value="NZ_JAHZIJ010000001.1"/>
</dbReference>
<sequence length="292" mass="33023">MNKAVLKEDRIHGTPLYPISYYEISCPPGEPLLELHWHEELEFLMVTEGRAVFRVDMADYEVQAGEAIFVNTGELHSGYIAGDQPCSFKAIVFHPDLIISGSYDVTQEKYVAPLIQKRLSVPSHLTTGSDIENELLGDLRRIIELNESKEPAFELATKGLLLMAIAKLTVLGEPRMGASSSPAEYHRIARLKTVLNYVQAHYSDPIRLKELAALVSMSEAHFCRLFKEITTKTPIAYINQYRVQQAALLLTTTDKKMMEIALDVGFSNSSYFIGIFKQYYGCTPSFYRSRER</sequence>
<dbReference type="InterPro" id="IPR009057">
    <property type="entry name" value="Homeodomain-like_sf"/>
</dbReference>
<dbReference type="SUPFAM" id="SSF46689">
    <property type="entry name" value="Homeodomain-like"/>
    <property type="match status" value="2"/>
</dbReference>
<dbReference type="SMART" id="SM00342">
    <property type="entry name" value="HTH_ARAC"/>
    <property type="match status" value="1"/>
</dbReference>
<dbReference type="PROSITE" id="PS01124">
    <property type="entry name" value="HTH_ARAC_FAMILY_2"/>
    <property type="match status" value="1"/>
</dbReference>
<dbReference type="SUPFAM" id="SSF51215">
    <property type="entry name" value="Regulatory protein AraC"/>
    <property type="match status" value="1"/>
</dbReference>
<dbReference type="PANTHER" id="PTHR43280">
    <property type="entry name" value="ARAC-FAMILY TRANSCRIPTIONAL REGULATOR"/>
    <property type="match status" value="1"/>
</dbReference>
<dbReference type="InterPro" id="IPR020449">
    <property type="entry name" value="Tscrpt_reg_AraC-type_HTH"/>
</dbReference>
<dbReference type="Gene3D" id="2.60.120.10">
    <property type="entry name" value="Jelly Rolls"/>
    <property type="match status" value="1"/>
</dbReference>
<dbReference type="InterPro" id="IPR018062">
    <property type="entry name" value="HTH_AraC-typ_CS"/>
</dbReference>
<dbReference type="InterPro" id="IPR037923">
    <property type="entry name" value="HTH-like"/>
</dbReference>
<dbReference type="InterPro" id="IPR014710">
    <property type="entry name" value="RmlC-like_jellyroll"/>
</dbReference>
<keyword evidence="6" id="KW-1185">Reference proteome</keyword>
<dbReference type="Proteomes" id="UP000812277">
    <property type="component" value="Unassembled WGS sequence"/>
</dbReference>
<organism evidence="5 6">
    <name type="scientific">Paenibacillus oenotherae</name>
    <dbReference type="NCBI Taxonomy" id="1435645"/>
    <lineage>
        <taxon>Bacteria</taxon>
        <taxon>Bacillati</taxon>
        <taxon>Bacillota</taxon>
        <taxon>Bacilli</taxon>
        <taxon>Bacillales</taxon>
        <taxon>Paenibacillaceae</taxon>
        <taxon>Paenibacillus</taxon>
    </lineage>
</organism>
<dbReference type="Pfam" id="PF12833">
    <property type="entry name" value="HTH_18"/>
    <property type="match status" value="1"/>
</dbReference>
<evidence type="ECO:0000313" key="6">
    <source>
        <dbReference type="Proteomes" id="UP000812277"/>
    </source>
</evidence>
<dbReference type="CDD" id="cd02208">
    <property type="entry name" value="cupin_RmlC-like"/>
    <property type="match status" value="1"/>
</dbReference>
<proteinExistence type="predicted"/>